<evidence type="ECO:0000256" key="3">
    <source>
        <dbReference type="ARBA" id="ARBA00022801"/>
    </source>
</evidence>
<proteinExistence type="inferred from homology"/>
<evidence type="ECO:0000313" key="9">
    <source>
        <dbReference type="Proteomes" id="UP000239872"/>
    </source>
</evidence>
<evidence type="ECO:0000259" key="6">
    <source>
        <dbReference type="Pfam" id="PF00082"/>
    </source>
</evidence>
<evidence type="ECO:0000256" key="4">
    <source>
        <dbReference type="ARBA" id="ARBA00022825"/>
    </source>
</evidence>
<dbReference type="PANTHER" id="PTHR43399:SF4">
    <property type="entry name" value="CELL WALL-ASSOCIATED PROTEASE"/>
    <property type="match status" value="1"/>
</dbReference>
<dbReference type="SUPFAM" id="SSF49785">
    <property type="entry name" value="Galactose-binding domain-like"/>
    <property type="match status" value="1"/>
</dbReference>
<dbReference type="PROSITE" id="PS51892">
    <property type="entry name" value="SUBTILASE"/>
    <property type="match status" value="1"/>
</dbReference>
<evidence type="ECO:0000256" key="1">
    <source>
        <dbReference type="ARBA" id="ARBA00011073"/>
    </source>
</evidence>
<comment type="similarity">
    <text evidence="1 5">Belongs to the peptidase S8 family.</text>
</comment>
<feature type="domain" description="Secretion system C-terminal sorting" evidence="7">
    <location>
        <begin position="1816"/>
        <end position="1892"/>
    </location>
</feature>
<keyword evidence="3 5" id="KW-0378">Hydrolase</keyword>
<evidence type="ECO:0008006" key="10">
    <source>
        <dbReference type="Google" id="ProtNLM"/>
    </source>
</evidence>
<dbReference type="GO" id="GO:0004252">
    <property type="term" value="F:serine-type endopeptidase activity"/>
    <property type="evidence" value="ECO:0007669"/>
    <property type="project" value="UniProtKB-UniRule"/>
</dbReference>
<keyword evidence="4 5" id="KW-0720">Serine protease</keyword>
<feature type="active site" description="Charge relay system" evidence="5">
    <location>
        <position position="286"/>
    </location>
</feature>
<dbReference type="GO" id="GO:0006508">
    <property type="term" value="P:proteolysis"/>
    <property type="evidence" value="ECO:0007669"/>
    <property type="project" value="UniProtKB-KW"/>
</dbReference>
<dbReference type="Gene3D" id="3.40.50.200">
    <property type="entry name" value="Peptidase S8/S53 domain"/>
    <property type="match status" value="1"/>
</dbReference>
<dbReference type="InterPro" id="IPR015500">
    <property type="entry name" value="Peptidase_S8_subtilisin-rel"/>
</dbReference>
<dbReference type="InterPro" id="IPR000209">
    <property type="entry name" value="Peptidase_S8/S53_dom"/>
</dbReference>
<dbReference type="InterPro" id="IPR023828">
    <property type="entry name" value="Peptidase_S8_Ser-AS"/>
</dbReference>
<evidence type="ECO:0000313" key="8">
    <source>
        <dbReference type="EMBL" id="PQJ10197.1"/>
    </source>
</evidence>
<dbReference type="EMBL" id="PPSL01000004">
    <property type="protein sequence ID" value="PQJ10197.1"/>
    <property type="molecule type" value="Genomic_DNA"/>
</dbReference>
<dbReference type="NCBIfam" id="TIGR04183">
    <property type="entry name" value="Por_Secre_tail"/>
    <property type="match status" value="1"/>
</dbReference>
<dbReference type="PANTHER" id="PTHR43399">
    <property type="entry name" value="SUBTILISIN-RELATED"/>
    <property type="match status" value="1"/>
</dbReference>
<dbReference type="InterPro" id="IPR036852">
    <property type="entry name" value="Peptidase_S8/S53_dom_sf"/>
</dbReference>
<protein>
    <recommendedName>
        <fullName evidence="10">Peptidase S8/S53 domain-containing protein</fullName>
    </recommendedName>
</protein>
<organism evidence="8 9">
    <name type="scientific">Flavipsychrobacter stenotrophus</name>
    <dbReference type="NCBI Taxonomy" id="2077091"/>
    <lineage>
        <taxon>Bacteria</taxon>
        <taxon>Pseudomonadati</taxon>
        <taxon>Bacteroidota</taxon>
        <taxon>Chitinophagia</taxon>
        <taxon>Chitinophagales</taxon>
        <taxon>Chitinophagaceae</taxon>
        <taxon>Flavipsychrobacter</taxon>
    </lineage>
</organism>
<evidence type="ECO:0000256" key="2">
    <source>
        <dbReference type="ARBA" id="ARBA00022670"/>
    </source>
</evidence>
<dbReference type="Proteomes" id="UP000239872">
    <property type="component" value="Unassembled WGS sequence"/>
</dbReference>
<reference evidence="8 9" key="1">
    <citation type="submission" date="2018-01" db="EMBL/GenBank/DDBJ databases">
        <title>A novel member of the phylum Bacteroidetes isolated from glacier ice.</title>
        <authorList>
            <person name="Liu Q."/>
            <person name="Xin Y.-H."/>
        </authorList>
    </citation>
    <scope>NUCLEOTIDE SEQUENCE [LARGE SCALE GENOMIC DNA]</scope>
    <source>
        <strain evidence="8 9">RB1R16</strain>
    </source>
</reference>
<dbReference type="InterPro" id="IPR051048">
    <property type="entry name" value="Peptidase_S8/S53_subtilisin"/>
</dbReference>
<feature type="active site" description="Charge relay system" evidence="5">
    <location>
        <position position="458"/>
    </location>
</feature>
<sequence length="1894" mass="206130">MRKDDKPTRSVNSGEIINTNMLRYIQKTVALSITALLCLNIAFAQNSRHTLQLRNETITLQNNATKWIDSIRTTPLKDPVLALIHFASLPTQQQKTALKEQGISLLDYLPDNTYSAFIQPTSSFDGALLRSAYSITNMQPRWKADKYVWKKVSEAKGNLEILVTFYPGIGKADIKQFAAAMGAQINTSTMEQYGAYKLVIAADKIHGLATWYGVQNISPVTNMVPYDLQSRPAIKGNISISPTSLGGYGLMGDSVTVGVGDDASGIYHADIKERITNFNPARMRSHGSHVNGIIGGAGTVDPMAEGMAPHVLLLDYLYDQVIPATGPMLHDYNMTLTNNSYGVLLGDCDYSGTYDGYSRFLDTISIQYPEVLHVFASGNDGWMSCSPYPTGFATVGGGYQPSKNAMVVGSMTDLLGQSPDESRGPTKDGRMKPETIAVGLGAYSTVGVDDYIWAAGTSMAAPQATGALAVLTQRYKHTHSGTAPRGDLLKTILLSGTMDLGNPGPDYSYGFGAVDVSRSLQIMDNNRFYLDTINNGDSQTVNITIPANTAQLKVMLYWHDMPASTASATQLVNDLDLSVTGSTTPTHLPLVCDPTPANVNNVAVEKADHLNNVEQVTINNPPAGAFAIKVKGYNVPFPAQRYVVAYDVIAAGTVLTYPLGGEQLGNQDTIRIFWNTADRTHTFTAELSTNNGGSWTTLSSTIAATQRYYSFFPAGINSGNCLIKLSKNGTTETMTSGRFAINTQPIVGLAATQCPGYINIHWSPVPGVTTYQVFAKKGLYMQQVGTATDTTYSFSGMSLTEKSYVAVKPVINGIPGYRSKALITIANNGTCTDPVSNGDLMIEKAISPVSGRMHTSTQPGSSESVTVQLRNLDNTIANNYSVSYSLNGGPWNAMSTPPIPANGTATTGATGIDMSATGTYQFTVAVQNLALTDPQVGNDTLRFTVINIPNDTISLPYLDDFETMGKMNITGRDSFGVAPNGHWDFATGDTAGRIRSFVNEDVTIGGVRSISLDDDRSVSSGSNNLFTGTFNLSNYDTGKTEVRLDFDYVLHGTPKVAAGNVVNSRANDAASWTPLFTYDLNAYPGFPKKAVSLSLTDAARNEHLNFSSSLQVSFGQNDTSLIAAANFGNGITIDNVKIYTVANDAQVLSVVSPLPTNCGLSAAQPLTVEVHNGVNYTLYNVQLFYRADGGTIFSGILDSITAKNTVQYTFPQLLNMPAGTSHSADIWLSVAGDTYLPNDSLLNYKYRNNPIITSYPYLENFEGGDGGYYADGINNSWQFGTPASTNINRAASGTKAWKTKLAGRYNNLEQSYLYSPCFDISGLNAPMLSFSAALDIENCGNVLCDKAYIEYTYNGVTWLKLGSANRGTNWYDSTFSAWTSNGFTRWHVASIPIPKPVGAGTVINFRFALQSDPGATFEGFAIDDVHVFDLANQIFPAENTTLVSHDLSGSNWTDYLQNNQLLAAVNPQGQSLGATNVNLYAQTNITNPTTTQYVMPRSYTITAAQAITDSIGVRLYLLDSEFVNVLADTSCPSCTKPKDAYMLGVTQFNSNSHPGNENNTLVDDTAGAFSYIPYRSIQWIPYDKGYYAQFKTRSLSEMWLNDGGPTNNFPTGVDYLNFAAYRSGIVAQCYWTSPIDTAVFKYTIERSIDGDNFNDVAELTSLHNNPGIYRKADDIGMLSSSNIYYRLRWTMTGNSTIYYSPVRKLSPLDSVNDIVNLDAHMIRQDAVLVDWTSYIDGVASQYTLEREINDRGYVTIRTLPSLHHYAQYYSYTDIIDDVKAGDLVHYRLTATFDDGNNMILPVRTVEWTAPNSVSDIYPNPTTDGLLNIVWYAEAGTKMQVTLLDITGKNVAETTVQSGQWKNTTQLQAPYVPKGIYLLRTVIGDKRYTAKVVFE</sequence>
<dbReference type="Gene3D" id="2.60.120.380">
    <property type="match status" value="1"/>
</dbReference>
<dbReference type="Gene3D" id="2.60.120.260">
    <property type="entry name" value="Galactose-binding domain-like"/>
    <property type="match status" value="1"/>
</dbReference>
<accession>A0A2S7SU90</accession>
<feature type="domain" description="Peptidase S8/S53" evidence="6">
    <location>
        <begin position="252"/>
        <end position="512"/>
    </location>
</feature>
<dbReference type="PROSITE" id="PS00138">
    <property type="entry name" value="SUBTILASE_SER"/>
    <property type="match status" value="1"/>
</dbReference>
<gene>
    <name evidence="8" type="ORF">CJD36_016015</name>
</gene>
<dbReference type="InterPro" id="IPR008979">
    <property type="entry name" value="Galactose-bd-like_sf"/>
</dbReference>
<keyword evidence="2 5" id="KW-0645">Protease</keyword>
<dbReference type="PRINTS" id="PR00723">
    <property type="entry name" value="SUBTILISIN"/>
</dbReference>
<name>A0A2S7SU90_9BACT</name>
<dbReference type="Pfam" id="PF18962">
    <property type="entry name" value="Por_Secre_tail"/>
    <property type="match status" value="1"/>
</dbReference>
<evidence type="ECO:0000256" key="5">
    <source>
        <dbReference type="PROSITE-ProRule" id="PRU01240"/>
    </source>
</evidence>
<dbReference type="InterPro" id="IPR026444">
    <property type="entry name" value="Secre_tail"/>
</dbReference>
<comment type="caution">
    <text evidence="8">The sequence shown here is derived from an EMBL/GenBank/DDBJ whole genome shotgun (WGS) entry which is preliminary data.</text>
</comment>
<feature type="active site" description="Charge relay system" evidence="5">
    <location>
        <position position="261"/>
    </location>
</feature>
<dbReference type="Pfam" id="PF00082">
    <property type="entry name" value="Peptidase_S8"/>
    <property type="match status" value="1"/>
</dbReference>
<dbReference type="SUPFAM" id="SSF52743">
    <property type="entry name" value="Subtilisin-like"/>
    <property type="match status" value="1"/>
</dbReference>
<evidence type="ECO:0000259" key="7">
    <source>
        <dbReference type="Pfam" id="PF18962"/>
    </source>
</evidence>
<keyword evidence="9" id="KW-1185">Reference proteome</keyword>